<name>A0ACD1IAP6_9EURO</name>
<dbReference type="EMBL" id="KZ824554">
    <property type="protein sequence ID" value="RAK87636.1"/>
    <property type="molecule type" value="Genomic_DNA"/>
</dbReference>
<proteinExistence type="predicted"/>
<gene>
    <name evidence="1" type="ORF">BO79DRAFT_246170</name>
</gene>
<dbReference type="Proteomes" id="UP000249748">
    <property type="component" value="Unassembled WGS sequence"/>
</dbReference>
<protein>
    <submittedName>
        <fullName evidence="1">Alpha/beta-hydrolase</fullName>
    </submittedName>
</protein>
<keyword evidence="2" id="KW-1185">Reference proteome</keyword>
<evidence type="ECO:0000313" key="1">
    <source>
        <dbReference type="EMBL" id="RAK87636.1"/>
    </source>
</evidence>
<organism evidence="1 2">
    <name type="scientific">Aspergillus costaricaensis CBS 115574</name>
    <dbReference type="NCBI Taxonomy" id="1448317"/>
    <lineage>
        <taxon>Eukaryota</taxon>
        <taxon>Fungi</taxon>
        <taxon>Dikarya</taxon>
        <taxon>Ascomycota</taxon>
        <taxon>Pezizomycotina</taxon>
        <taxon>Eurotiomycetes</taxon>
        <taxon>Eurotiomycetidae</taxon>
        <taxon>Eurotiales</taxon>
        <taxon>Aspergillaceae</taxon>
        <taxon>Aspergillus</taxon>
        <taxon>Aspergillus subgen. Circumdati</taxon>
    </lineage>
</organism>
<reference evidence="1" key="1">
    <citation type="submission" date="2018-02" db="EMBL/GenBank/DDBJ databases">
        <title>The genomes of Aspergillus section Nigri reveals drivers in fungal speciation.</title>
        <authorList>
            <consortium name="DOE Joint Genome Institute"/>
            <person name="Vesth T.C."/>
            <person name="Nybo J."/>
            <person name="Theobald S."/>
            <person name="Brandl J."/>
            <person name="Frisvad J.C."/>
            <person name="Nielsen K.F."/>
            <person name="Lyhne E.K."/>
            <person name="Kogle M.E."/>
            <person name="Kuo A."/>
            <person name="Riley R."/>
            <person name="Clum A."/>
            <person name="Nolan M."/>
            <person name="Lipzen A."/>
            <person name="Salamov A."/>
            <person name="Henrissat B."/>
            <person name="Wiebenga A."/>
            <person name="De vries R.P."/>
            <person name="Grigoriev I.V."/>
            <person name="Mortensen U.H."/>
            <person name="Andersen M.R."/>
            <person name="Baker S.E."/>
        </authorList>
    </citation>
    <scope>NUCLEOTIDE SEQUENCE</scope>
    <source>
        <strain evidence="1">CBS 115574</strain>
    </source>
</reference>
<accession>A0ACD1IAP6</accession>
<sequence length="745" mass="82692">MVTPQLVRITLSDEERATKKLSSHNLQAALEGLHRDGVCVITNGVDPAHLDKLNERMVPEAKTLYANPQTHRNFGSRTGNIQQEPVVDPNYMFEDVIANPWATAITECMLGPNPHLRFYSANTAFKAEDRQPVHVDVHFDFPKIPFGLCINVNLVATSPENGATELWPGSHRDADPRDSDDTGVIPEIVEARRKISPPVQPSLPKGAIIIRDFRLWHAGMPNRTDDPRVMLVTIHFPAWYRSDLKVILPRSLQGKKENTGNPNRKICSAGLRLDDIEVMLHAATAANQACSRLPRGLPRAGDLSEAAPSYITRQATSVISHRGTNRLVSGNTSRKKKKASKMARTLAEDDAIPNGWRTRQPGWTIWLLISTIRVSLVSLLLGIYYIIPSFRQSPTWTYRQAFTTRFTKLAMTIIRELGYAQSLSLESRKLGSRWVLMNPAPEDSYRGAFTSDTIKPETIGGTWYPSPPPKTLPPIIDIKDDDQEQETDDEKSLVILSFHGSAFLWLTGRPDDSGFTADLLNEKLGTGTRSLWVQYRLAGGNNPTPYPGPMQDAMTSYLYLVRELNISPSRIVLVGDSSGATMVMALLRHLASFQQESGHELAELPPPRACLLFSPSLEYSFEGDSQAVNAHRNQRTDYCDGEMAAWGARAFAPPESVRLDDPYLSPALHPFATPVPIFAQVGGAEMLCDSVRGFADAMRAVPGNNVEYLEMPGLPHDIYMMGHILGWQEEQEEMIEAAARFVGGV</sequence>
<evidence type="ECO:0000313" key="2">
    <source>
        <dbReference type="Proteomes" id="UP000249748"/>
    </source>
</evidence>